<organism evidence="3 4">
    <name type="scientific">Sphingobium psychrophilum</name>
    <dbReference type="NCBI Taxonomy" id="2728834"/>
    <lineage>
        <taxon>Bacteria</taxon>
        <taxon>Pseudomonadati</taxon>
        <taxon>Pseudomonadota</taxon>
        <taxon>Alphaproteobacteria</taxon>
        <taxon>Sphingomonadales</taxon>
        <taxon>Sphingomonadaceae</taxon>
        <taxon>Sphingobium</taxon>
    </lineage>
</organism>
<evidence type="ECO:0000256" key="1">
    <source>
        <dbReference type="SAM" id="MobiDB-lite"/>
    </source>
</evidence>
<comment type="caution">
    <text evidence="3">The sequence shown here is derived from an EMBL/GenBank/DDBJ whole genome shotgun (WGS) entry which is preliminary data.</text>
</comment>
<keyword evidence="4" id="KW-1185">Reference proteome</keyword>
<feature type="region of interest" description="Disordered" evidence="1">
    <location>
        <begin position="1"/>
        <end position="56"/>
    </location>
</feature>
<keyword evidence="2" id="KW-1133">Transmembrane helix</keyword>
<keyword evidence="2" id="KW-0472">Membrane</keyword>
<keyword evidence="2" id="KW-0812">Transmembrane</keyword>
<evidence type="ECO:0000256" key="2">
    <source>
        <dbReference type="SAM" id="Phobius"/>
    </source>
</evidence>
<protein>
    <recommendedName>
        <fullName evidence="5">LPXTG cell wall anchor domain-containing protein</fullName>
    </recommendedName>
</protein>
<dbReference type="AlphaFoldDB" id="A0A7X9WRT6"/>
<evidence type="ECO:0000313" key="3">
    <source>
        <dbReference type="EMBL" id="NML08732.1"/>
    </source>
</evidence>
<accession>A0A7X9WRT6</accession>
<feature type="compositionally biased region" description="Low complexity" evidence="1">
    <location>
        <begin position="1"/>
        <end position="46"/>
    </location>
</feature>
<sequence>MLAQVAASPVAPTVAPEAAPAAPMPVTSAPDLIAAPAATPTPEFAPSQPVVQATPPLEERIAAATAAAEAEQAAVQAAKPRPMLARSVPRTVERTAEPVAARAGAVTPVAPAPVETAPPVQSTPAIAPAQEAAPAASAAQSVARSDQAMLWALGGGAMLLLGLGGAALMRRRRPDEAVADARVAPVTTFEPAPVPVTPARAITPRPALATAQTENATLEAMVAAAPSADNPFLTRTKRLRRAQHLIAQREAFSVAAPAPQTMHAEPVPAAAIDRSQTVYRFGNDRAPSGFLKPRTR</sequence>
<reference evidence="3 4" key="1">
    <citation type="submission" date="2020-04" db="EMBL/GenBank/DDBJ databases">
        <title>Sphingobium sp. AR-3-1 isolated from Arctic soil.</title>
        <authorList>
            <person name="Dahal R.H."/>
            <person name="Chaudhary D.K."/>
        </authorList>
    </citation>
    <scope>NUCLEOTIDE SEQUENCE [LARGE SCALE GENOMIC DNA]</scope>
    <source>
        <strain evidence="3 4">AR-3-1</strain>
    </source>
</reference>
<gene>
    <name evidence="3" type="ORF">HHL08_00995</name>
</gene>
<evidence type="ECO:0008006" key="5">
    <source>
        <dbReference type="Google" id="ProtNLM"/>
    </source>
</evidence>
<name>A0A7X9WRT6_9SPHN</name>
<proteinExistence type="predicted"/>
<dbReference type="EMBL" id="JABBFV010000001">
    <property type="protein sequence ID" value="NML08732.1"/>
    <property type="molecule type" value="Genomic_DNA"/>
</dbReference>
<evidence type="ECO:0000313" key="4">
    <source>
        <dbReference type="Proteomes" id="UP000519023"/>
    </source>
</evidence>
<feature type="transmembrane region" description="Helical" evidence="2">
    <location>
        <begin position="148"/>
        <end position="168"/>
    </location>
</feature>
<dbReference type="Proteomes" id="UP000519023">
    <property type="component" value="Unassembled WGS sequence"/>
</dbReference>